<keyword evidence="3" id="KW-1185">Reference proteome</keyword>
<feature type="transmembrane region" description="Helical" evidence="1">
    <location>
        <begin position="51"/>
        <end position="69"/>
    </location>
</feature>
<keyword evidence="1" id="KW-0472">Membrane</keyword>
<dbReference type="OrthoDB" id="3053835at2759"/>
<name>A0A2H3CH29_ARMGA</name>
<dbReference type="PANTHER" id="PTHR40465:SF1">
    <property type="entry name" value="DUF6534 DOMAIN-CONTAINING PROTEIN"/>
    <property type="match status" value="1"/>
</dbReference>
<protein>
    <submittedName>
        <fullName evidence="2">Uncharacterized protein</fullName>
    </submittedName>
</protein>
<feature type="transmembrane region" description="Helical" evidence="1">
    <location>
        <begin position="17"/>
        <end position="39"/>
    </location>
</feature>
<evidence type="ECO:0000256" key="1">
    <source>
        <dbReference type="SAM" id="Phobius"/>
    </source>
</evidence>
<dbReference type="OMA" id="MANWALM"/>
<sequence>MQPVPAGYPIAELSGHIIVGSLLNWGLLGTLSVQLYLYYLAFPNDRRFTKYLVYGFYVIEFVQTMLISHDVFATFGYGFGDMDALTAEHLYWFTIPIMSAVAAGVGQVFYAYRIFVLSKSRIIPIFIICISLINSVASVLAGIYRFQAGIIAKLNTRKTHIAVGVCN</sequence>
<dbReference type="Proteomes" id="UP000217790">
    <property type="component" value="Unassembled WGS sequence"/>
</dbReference>
<gene>
    <name evidence="2" type="ORF">ARMGADRAFT_735242</name>
</gene>
<proteinExistence type="predicted"/>
<dbReference type="AlphaFoldDB" id="A0A2H3CH29"/>
<keyword evidence="1" id="KW-0812">Transmembrane</keyword>
<organism evidence="2 3">
    <name type="scientific">Armillaria gallica</name>
    <name type="common">Bulbous honey fungus</name>
    <name type="synonym">Armillaria bulbosa</name>
    <dbReference type="NCBI Taxonomy" id="47427"/>
    <lineage>
        <taxon>Eukaryota</taxon>
        <taxon>Fungi</taxon>
        <taxon>Dikarya</taxon>
        <taxon>Basidiomycota</taxon>
        <taxon>Agaricomycotina</taxon>
        <taxon>Agaricomycetes</taxon>
        <taxon>Agaricomycetidae</taxon>
        <taxon>Agaricales</taxon>
        <taxon>Marasmiineae</taxon>
        <taxon>Physalacriaceae</taxon>
        <taxon>Armillaria</taxon>
    </lineage>
</organism>
<dbReference type="PANTHER" id="PTHR40465">
    <property type="entry name" value="CHROMOSOME 1, WHOLE GENOME SHOTGUN SEQUENCE"/>
    <property type="match status" value="1"/>
</dbReference>
<evidence type="ECO:0000313" key="3">
    <source>
        <dbReference type="Proteomes" id="UP000217790"/>
    </source>
</evidence>
<dbReference type="EMBL" id="KZ293718">
    <property type="protein sequence ID" value="PBK82345.1"/>
    <property type="molecule type" value="Genomic_DNA"/>
</dbReference>
<reference evidence="3" key="1">
    <citation type="journal article" date="2017" name="Nat. Ecol. Evol.">
        <title>Genome expansion and lineage-specific genetic innovations in the forest pathogenic fungi Armillaria.</title>
        <authorList>
            <person name="Sipos G."/>
            <person name="Prasanna A.N."/>
            <person name="Walter M.C."/>
            <person name="O'Connor E."/>
            <person name="Balint B."/>
            <person name="Krizsan K."/>
            <person name="Kiss B."/>
            <person name="Hess J."/>
            <person name="Varga T."/>
            <person name="Slot J."/>
            <person name="Riley R."/>
            <person name="Boka B."/>
            <person name="Rigling D."/>
            <person name="Barry K."/>
            <person name="Lee J."/>
            <person name="Mihaltcheva S."/>
            <person name="LaButti K."/>
            <person name="Lipzen A."/>
            <person name="Waldron R."/>
            <person name="Moloney N.M."/>
            <person name="Sperisen C."/>
            <person name="Kredics L."/>
            <person name="Vagvoelgyi C."/>
            <person name="Patrignani A."/>
            <person name="Fitzpatrick D."/>
            <person name="Nagy I."/>
            <person name="Doyle S."/>
            <person name="Anderson J.B."/>
            <person name="Grigoriev I.V."/>
            <person name="Gueldener U."/>
            <person name="Muensterkoetter M."/>
            <person name="Nagy L.G."/>
        </authorList>
    </citation>
    <scope>NUCLEOTIDE SEQUENCE [LARGE SCALE GENOMIC DNA]</scope>
    <source>
        <strain evidence="3">Ar21-2</strain>
    </source>
</reference>
<evidence type="ECO:0000313" key="2">
    <source>
        <dbReference type="EMBL" id="PBK82345.1"/>
    </source>
</evidence>
<feature type="transmembrane region" description="Helical" evidence="1">
    <location>
        <begin position="89"/>
        <end position="110"/>
    </location>
</feature>
<accession>A0A2H3CH29</accession>
<feature type="transmembrane region" description="Helical" evidence="1">
    <location>
        <begin position="122"/>
        <end position="144"/>
    </location>
</feature>
<keyword evidence="1" id="KW-1133">Transmembrane helix</keyword>
<dbReference type="InParanoid" id="A0A2H3CH29"/>